<evidence type="ECO:0000313" key="2">
    <source>
        <dbReference type="Proteomes" id="UP001597034"/>
    </source>
</evidence>
<reference evidence="1 2" key="1">
    <citation type="journal article" date="2019" name="Int. J. Syst. Evol. Microbiol.">
        <title>The Global Catalogue of Microorganisms (GCM) 10K type strain sequencing project: providing services to taxonomists for standard genome sequencing and annotation.</title>
        <authorList>
            <consortium name="The Broad Institute Genomics Platform"/>
            <consortium name="The Broad Institute Genome Sequencing Center for Infectious Disease"/>
            <person name="Wu L."/>
            <person name="Ma J."/>
        </authorList>
    </citation>
    <scope>NUCLEOTIDE SEQUENCE [LARGE SCALE GENOMIC DNA]</scope>
    <source>
        <strain evidence="1 2">CGMCC 1.10390</strain>
    </source>
</reference>
<sequence length="218" mass="23449">MASRRLATVLAVTLLLTGAGCIGFITGEEPLTYSADRATVADSALGDGGTGYTEASVEQEVIEQTSEDLGNRTVVIENWVAQYEKQDDFIDETVGVFAVVSTHEVDVVGEPQNPIANMSEGEVLTELVGQYDTAYGDLSGAERTDTLQATMLGQQTDVAVFTTTTNFAGREVEVNVYVSVVKHGDDYVVAIGGHPTQLPDERDDILELIENIEHSDEE</sequence>
<dbReference type="Pfam" id="PF20127">
    <property type="entry name" value="DUF6517"/>
    <property type="match status" value="1"/>
</dbReference>
<dbReference type="AlphaFoldDB" id="A0ABD6DH24"/>
<comment type="caution">
    <text evidence="1">The sequence shown here is derived from an EMBL/GenBank/DDBJ whole genome shotgun (WGS) entry which is preliminary data.</text>
</comment>
<keyword evidence="2" id="KW-1185">Reference proteome</keyword>
<name>A0ABD6DH24_9EURY</name>
<dbReference type="RefSeq" id="WP_256399892.1">
    <property type="nucleotide sequence ID" value="NZ_JANHJR010000002.1"/>
</dbReference>
<dbReference type="PROSITE" id="PS51257">
    <property type="entry name" value="PROKAR_LIPOPROTEIN"/>
    <property type="match status" value="1"/>
</dbReference>
<proteinExistence type="predicted"/>
<evidence type="ECO:0000313" key="1">
    <source>
        <dbReference type="EMBL" id="MFD1644630.1"/>
    </source>
</evidence>
<protein>
    <submittedName>
        <fullName evidence="1">DUF6517 family protein</fullName>
    </submittedName>
</protein>
<dbReference type="InterPro" id="IPR045396">
    <property type="entry name" value="DUF6517"/>
</dbReference>
<gene>
    <name evidence="1" type="ORF">ACFSBL_02940</name>
</gene>
<dbReference type="Proteomes" id="UP001597034">
    <property type="component" value="Unassembled WGS sequence"/>
</dbReference>
<dbReference type="EMBL" id="JBHUDO010000001">
    <property type="protein sequence ID" value="MFD1644630.1"/>
    <property type="molecule type" value="Genomic_DNA"/>
</dbReference>
<organism evidence="1 2">
    <name type="scientific">Haloarchaeobius litoreus</name>
    <dbReference type="NCBI Taxonomy" id="755306"/>
    <lineage>
        <taxon>Archaea</taxon>
        <taxon>Methanobacteriati</taxon>
        <taxon>Methanobacteriota</taxon>
        <taxon>Stenosarchaea group</taxon>
        <taxon>Halobacteria</taxon>
        <taxon>Halobacteriales</taxon>
        <taxon>Halorubellaceae</taxon>
        <taxon>Haloarchaeobius</taxon>
    </lineage>
</organism>
<accession>A0ABD6DH24</accession>